<reference evidence="2" key="1">
    <citation type="submission" date="2024-06" db="EMBL/GenBank/DDBJ databases">
        <title>Draft genome sequence of Microbacterium sp. strain A8/3-1, isolated from Oxytropis tragacanthoides Fisch. ex DC. Root nodules in the Altai region of Russia.</title>
        <authorList>
            <person name="Sazanova A."/>
            <person name="Guro P."/>
            <person name="Kuznetsova I."/>
            <person name="Belimov A."/>
            <person name="Safronova V."/>
        </authorList>
    </citation>
    <scope>NUCLEOTIDE SEQUENCE</scope>
    <source>
        <strain evidence="2">A8/3-1</strain>
    </source>
</reference>
<dbReference type="Pfam" id="PF12697">
    <property type="entry name" value="Abhydrolase_6"/>
    <property type="match status" value="1"/>
</dbReference>
<dbReference type="EMBL" id="CP158357">
    <property type="protein sequence ID" value="XBX79253.1"/>
    <property type="molecule type" value="Genomic_DNA"/>
</dbReference>
<dbReference type="InterPro" id="IPR029058">
    <property type="entry name" value="AB_hydrolase_fold"/>
</dbReference>
<sequence>MIDTDPAVILVHGLWHQGAHMGPLADELRNRGFDVHIPTLHRGSLEADTAAVQEIIDSLPAPPLVLGHSYGGAVITGLRGVRSLVYLAAFVPTTEESCASLGGALVNDAMRRHPGGGTAVDPSLAGAALYADADPQTAAWAISLLVPQASGHGRGVPARAAWRDVRSRYIVCAEDRAVAPDVQRMLARRCTHATEIDADHSPYISRPGEIAEIVVSELSSS</sequence>
<dbReference type="RefSeq" id="WP_350352328.1">
    <property type="nucleotide sequence ID" value="NZ_CP158357.1"/>
</dbReference>
<protein>
    <submittedName>
        <fullName evidence="2">Alpha/beta hydrolase</fullName>
    </submittedName>
</protein>
<dbReference type="InterPro" id="IPR000073">
    <property type="entry name" value="AB_hydrolase_1"/>
</dbReference>
<organism evidence="2">
    <name type="scientific">Microbacterium sp. A8/3-1</name>
    <dbReference type="NCBI Taxonomy" id="3160749"/>
    <lineage>
        <taxon>Bacteria</taxon>
        <taxon>Bacillati</taxon>
        <taxon>Actinomycetota</taxon>
        <taxon>Actinomycetes</taxon>
        <taxon>Micrococcales</taxon>
        <taxon>Microbacteriaceae</taxon>
        <taxon>Microbacterium</taxon>
    </lineage>
</organism>
<dbReference type="SUPFAM" id="SSF53474">
    <property type="entry name" value="alpha/beta-Hydrolases"/>
    <property type="match status" value="1"/>
</dbReference>
<dbReference type="PANTHER" id="PTHR37017:SF11">
    <property type="entry name" value="ESTERASE_LIPASE_THIOESTERASE DOMAIN-CONTAINING PROTEIN"/>
    <property type="match status" value="1"/>
</dbReference>
<evidence type="ECO:0000259" key="1">
    <source>
        <dbReference type="Pfam" id="PF12697"/>
    </source>
</evidence>
<evidence type="ECO:0000313" key="2">
    <source>
        <dbReference type="EMBL" id="XBX79253.1"/>
    </source>
</evidence>
<dbReference type="PANTHER" id="PTHR37017">
    <property type="entry name" value="AB HYDROLASE-1 DOMAIN-CONTAINING PROTEIN-RELATED"/>
    <property type="match status" value="1"/>
</dbReference>
<dbReference type="GO" id="GO:0016787">
    <property type="term" value="F:hydrolase activity"/>
    <property type="evidence" value="ECO:0007669"/>
    <property type="project" value="UniProtKB-KW"/>
</dbReference>
<keyword evidence="2" id="KW-0378">Hydrolase</keyword>
<proteinExistence type="predicted"/>
<name>A0AAU7VY84_9MICO</name>
<dbReference type="InterPro" id="IPR052897">
    <property type="entry name" value="Sec-Metab_Biosynth_Hydrolase"/>
</dbReference>
<dbReference type="Gene3D" id="3.40.50.1820">
    <property type="entry name" value="alpha/beta hydrolase"/>
    <property type="match status" value="1"/>
</dbReference>
<accession>A0AAU7VY84</accession>
<feature type="domain" description="AB hydrolase-1" evidence="1">
    <location>
        <begin position="8"/>
        <end position="212"/>
    </location>
</feature>
<dbReference type="AlphaFoldDB" id="A0AAU7VY84"/>
<gene>
    <name evidence="2" type="ORF">ABS642_03950</name>
</gene>